<evidence type="ECO:0000313" key="5">
    <source>
        <dbReference type="EMBL" id="KAF8820217.1"/>
    </source>
</evidence>
<feature type="compositionally biased region" description="Low complexity" evidence="3">
    <location>
        <begin position="459"/>
        <end position="472"/>
    </location>
</feature>
<dbReference type="SMART" id="SM00543">
    <property type="entry name" value="MIF4G"/>
    <property type="match status" value="1"/>
</dbReference>
<comment type="subcellular location">
    <subcellularLocation>
        <location evidence="1">Cytoplasm</location>
    </subcellularLocation>
</comment>
<keyword evidence="2" id="KW-0963">Cytoplasm</keyword>
<dbReference type="Gene3D" id="1.25.40.180">
    <property type="match status" value="1"/>
</dbReference>
<feature type="compositionally biased region" description="Basic and acidic residues" evidence="3">
    <location>
        <begin position="448"/>
        <end position="458"/>
    </location>
</feature>
<evidence type="ECO:0000256" key="2">
    <source>
        <dbReference type="ARBA" id="ARBA00022490"/>
    </source>
</evidence>
<proteinExistence type="predicted"/>
<feature type="compositionally biased region" description="Low complexity" evidence="3">
    <location>
        <begin position="198"/>
        <end position="209"/>
    </location>
</feature>
<gene>
    <name evidence="5" type="ORF">IE077_000541</name>
</gene>
<feature type="region of interest" description="Disordered" evidence="3">
    <location>
        <begin position="197"/>
        <end position="227"/>
    </location>
</feature>
<sequence length="588" mass="67895">MLRLQNIKNLPLRLEVMVQDCYYQLKPSKQLKISKESSPLKLFIQKLIFDPTFVSDEEKLSKILRKLPWSEKKCVKWLKYAILDLNLNASFERLDRSALLLRSIAKYRPSFVMDCIDTLLEEIQIGMERNDYRDSPSRIRQMKLLAELYNFRLIDATVIFDILYHLIGFGSSSCYQAGNIRTAHHLLNENRKRLLTVPPSSTSSSIPPSKVDPPAVRTLPSSPPSSSSAVVAASPSLSGIYLTHFAAAEDSPGEYFHIILICILMDTCGHYFCKGHPRLKLDRFLTFFQRYFLAKESLPMHVKYIIKDSLEILRPQLHWFQNLHEATHRVMEMMEEEAEILKDVMDDPDEASSNEEEEEGSSLFESSTEEESLLEEEHSHFEEDVQNSPPLVENEYKRDILTDFIVDDAFDKELQQLVMDSLSSVRSIGRGVTDLHVPSVKSFLKNELENEAEKERGDSLLPSTISSSTILPPQNPSESPLESLKNTKVCVEKDKTAFYLLTRKAEKRNKFDFKRLEIPSESPFQQKLLISVAQKQQMEEKEEIKRFVMDSVNRSHQQEDQRRNYFAHIYARKHPPKRKKLPGEGGEM</sequence>
<feature type="domain" description="MIF4G" evidence="4">
    <location>
        <begin position="44"/>
        <end position="316"/>
    </location>
</feature>
<reference evidence="5 6" key="1">
    <citation type="journal article" date="2020" name="bioRxiv">
        <title>Metabolic contributions of an alphaproteobacterial endosymbiont in the apicomplexan Cardiosporidium cionae.</title>
        <authorList>
            <person name="Hunter E.S."/>
            <person name="Paight C.J."/>
            <person name="Lane C.E."/>
        </authorList>
    </citation>
    <scope>NUCLEOTIDE SEQUENCE [LARGE SCALE GENOMIC DNA]</scope>
    <source>
        <strain evidence="5">ESH_2018</strain>
    </source>
</reference>
<protein>
    <submittedName>
        <fullName evidence="5">MIF4G domain-containing protein</fullName>
    </submittedName>
</protein>
<feature type="region of interest" description="Disordered" evidence="3">
    <location>
        <begin position="347"/>
        <end position="392"/>
    </location>
</feature>
<dbReference type="EMBL" id="JADAQX010000443">
    <property type="protein sequence ID" value="KAF8820217.1"/>
    <property type="molecule type" value="Genomic_DNA"/>
</dbReference>
<dbReference type="Pfam" id="PF02854">
    <property type="entry name" value="MIF4G"/>
    <property type="match status" value="1"/>
</dbReference>
<feature type="compositionally biased region" description="Acidic residues" evidence="3">
    <location>
        <begin position="347"/>
        <end position="360"/>
    </location>
</feature>
<evidence type="ECO:0000259" key="4">
    <source>
        <dbReference type="SMART" id="SM00543"/>
    </source>
</evidence>
<organism evidence="5 6">
    <name type="scientific">Cardiosporidium cionae</name>
    <dbReference type="NCBI Taxonomy" id="476202"/>
    <lineage>
        <taxon>Eukaryota</taxon>
        <taxon>Sar</taxon>
        <taxon>Alveolata</taxon>
        <taxon>Apicomplexa</taxon>
        <taxon>Aconoidasida</taxon>
        <taxon>Nephromycida</taxon>
        <taxon>Cardiosporidium</taxon>
    </lineage>
</organism>
<keyword evidence="6" id="KW-1185">Reference proteome</keyword>
<evidence type="ECO:0000313" key="6">
    <source>
        <dbReference type="Proteomes" id="UP000823046"/>
    </source>
</evidence>
<dbReference type="PANTHER" id="PTHR12839">
    <property type="entry name" value="NONSENSE-MEDIATED MRNA DECAY PROTEIN 2 UP-FRAMESHIFT SUPPRESSOR 2"/>
    <property type="match status" value="1"/>
</dbReference>
<dbReference type="SUPFAM" id="SSF48371">
    <property type="entry name" value="ARM repeat"/>
    <property type="match status" value="2"/>
</dbReference>
<dbReference type="Pfam" id="PF04050">
    <property type="entry name" value="Upf2"/>
    <property type="match status" value="1"/>
</dbReference>
<dbReference type="InterPro" id="IPR007193">
    <property type="entry name" value="Upf2/Nmd2_C"/>
</dbReference>
<dbReference type="InterPro" id="IPR003890">
    <property type="entry name" value="MIF4G-like_typ-3"/>
</dbReference>
<dbReference type="InterPro" id="IPR039762">
    <property type="entry name" value="Nmd2/UPF2"/>
</dbReference>
<name>A0ABQ7J8A4_9APIC</name>
<evidence type="ECO:0000256" key="1">
    <source>
        <dbReference type="ARBA" id="ARBA00004496"/>
    </source>
</evidence>
<dbReference type="PANTHER" id="PTHR12839:SF7">
    <property type="entry name" value="REGULATOR OF NONSENSE TRANSCRIPTS 2"/>
    <property type="match status" value="1"/>
</dbReference>
<feature type="region of interest" description="Disordered" evidence="3">
    <location>
        <begin position="448"/>
        <end position="483"/>
    </location>
</feature>
<comment type="caution">
    <text evidence="5">The sequence shown here is derived from an EMBL/GenBank/DDBJ whole genome shotgun (WGS) entry which is preliminary data.</text>
</comment>
<evidence type="ECO:0000256" key="3">
    <source>
        <dbReference type="SAM" id="MobiDB-lite"/>
    </source>
</evidence>
<dbReference type="Proteomes" id="UP000823046">
    <property type="component" value="Unassembled WGS sequence"/>
</dbReference>
<dbReference type="InterPro" id="IPR016024">
    <property type="entry name" value="ARM-type_fold"/>
</dbReference>
<accession>A0ABQ7J8A4</accession>